<sequence>MLLRQNIKQVFVAFIFVIITLSSAPSMAKGADFLSDAACPDSGYFKGLINKFCWSCTLPINLMGFLSSPPDGGYKNAFCHCSDELGVPKFGFHIGYFSPEKIIEVSTTPWCSPTLGGTMMQNNLTQMGAQGMGEDADDTTMATYHFNYFDNPMFKMLSIFLVPSCDKDPGIIDLDMAYMSIVDITWYQDMLAFIFNADATAFANPIAQAACVADCVYITATSDPSDLNWFCSGCDGQLYPFTGNVYTDENAIRSSSLIVTRALASLHRRGLAKQTYGKKAMCDRVYAPMIPKPMYKVSMAWPKPEVDGFGFSTSVPSLNADGQQQKDGDGNVLMHDINQHCCHPLGDNWLKWGLGRMTPGGGKDNTFVYNIFRYNDCCVFYGAK</sequence>
<dbReference type="Pfam" id="PF06834">
    <property type="entry name" value="TraU"/>
    <property type="match status" value="1"/>
</dbReference>
<keyword evidence="1" id="KW-0732">Signal</keyword>
<comment type="caution">
    <text evidence="2">The sequence shown here is derived from an EMBL/GenBank/DDBJ whole genome shotgun (WGS) entry which is preliminary data.</text>
</comment>
<protein>
    <submittedName>
        <fullName evidence="2">Conjugal transfer protein TraU</fullName>
    </submittedName>
</protein>
<organism evidence="2 3">
    <name type="scientific">Photobacterium carnosum</name>
    <dbReference type="NCBI Taxonomy" id="2023717"/>
    <lineage>
        <taxon>Bacteria</taxon>
        <taxon>Pseudomonadati</taxon>
        <taxon>Pseudomonadota</taxon>
        <taxon>Gammaproteobacteria</taxon>
        <taxon>Vibrionales</taxon>
        <taxon>Vibrionaceae</taxon>
        <taxon>Photobacterium</taxon>
    </lineage>
</organism>
<evidence type="ECO:0000313" key="3">
    <source>
        <dbReference type="Proteomes" id="UP000234420"/>
    </source>
</evidence>
<gene>
    <name evidence="2" type="ORF">CIK00_03855</name>
</gene>
<dbReference type="GeneID" id="69966072"/>
<keyword evidence="3" id="KW-1185">Reference proteome</keyword>
<dbReference type="AlphaFoldDB" id="A0A2N4UWP5"/>
<reference evidence="2 3" key="1">
    <citation type="journal article" date="2018" name="Syst. Appl. Microbiol.">
        <title>Photobacterium carnosum sp. nov., isolated from spoiled modified atmosphere packaged poultry meat.</title>
        <authorList>
            <person name="Hilgarth M."/>
            <person name="Fuertes S."/>
            <person name="Ehrmann M."/>
            <person name="Vogel R.F."/>
        </authorList>
    </citation>
    <scope>NUCLEOTIDE SEQUENCE [LARGE SCALE GENOMIC DNA]</scope>
    <source>
        <strain evidence="2 3">TMW 2.2021</strain>
    </source>
</reference>
<evidence type="ECO:0000256" key="1">
    <source>
        <dbReference type="SAM" id="SignalP"/>
    </source>
</evidence>
<feature type="signal peptide" evidence="1">
    <location>
        <begin position="1"/>
        <end position="28"/>
    </location>
</feature>
<dbReference type="Proteomes" id="UP000234420">
    <property type="component" value="Unassembled WGS sequence"/>
</dbReference>
<proteinExistence type="predicted"/>
<feature type="chain" id="PRO_5014950281" evidence="1">
    <location>
        <begin position="29"/>
        <end position="384"/>
    </location>
</feature>
<dbReference type="EMBL" id="NPIB01000002">
    <property type="protein sequence ID" value="PLC59415.1"/>
    <property type="molecule type" value="Genomic_DNA"/>
</dbReference>
<accession>A0A2N4UWP5</accession>
<dbReference type="InterPro" id="IPR009649">
    <property type="entry name" value="TraU"/>
</dbReference>
<dbReference type="RefSeq" id="WP_101767616.1">
    <property type="nucleotide sequence ID" value="NZ_BPPU01000003.1"/>
</dbReference>
<evidence type="ECO:0000313" key="2">
    <source>
        <dbReference type="EMBL" id="PLC59415.1"/>
    </source>
</evidence>
<name>A0A2N4UWP5_9GAMM</name>